<organism evidence="2 3">
    <name type="scientific">Albula goreensis</name>
    <dbReference type="NCBI Taxonomy" id="1534307"/>
    <lineage>
        <taxon>Eukaryota</taxon>
        <taxon>Metazoa</taxon>
        <taxon>Chordata</taxon>
        <taxon>Craniata</taxon>
        <taxon>Vertebrata</taxon>
        <taxon>Euteleostomi</taxon>
        <taxon>Actinopterygii</taxon>
        <taxon>Neopterygii</taxon>
        <taxon>Teleostei</taxon>
        <taxon>Albuliformes</taxon>
        <taxon>Albulidae</taxon>
        <taxon>Albula</taxon>
    </lineage>
</organism>
<reference evidence="2" key="1">
    <citation type="submission" date="2021-01" db="EMBL/GenBank/DDBJ databases">
        <authorList>
            <person name="Zahm M."/>
            <person name="Roques C."/>
            <person name="Cabau C."/>
            <person name="Klopp C."/>
            <person name="Donnadieu C."/>
            <person name="Jouanno E."/>
            <person name="Lampietro C."/>
            <person name="Louis A."/>
            <person name="Herpin A."/>
            <person name="Echchiki A."/>
            <person name="Berthelot C."/>
            <person name="Parey E."/>
            <person name="Roest-Crollius H."/>
            <person name="Braasch I."/>
            <person name="Postlethwait J."/>
            <person name="Bobe J."/>
            <person name="Montfort J."/>
            <person name="Bouchez O."/>
            <person name="Begum T."/>
            <person name="Mejri S."/>
            <person name="Adams A."/>
            <person name="Chen W.-J."/>
            <person name="Guiguen Y."/>
        </authorList>
    </citation>
    <scope>NUCLEOTIDE SEQUENCE</scope>
    <source>
        <tissue evidence="2">Blood</tissue>
    </source>
</reference>
<feature type="region of interest" description="Disordered" evidence="1">
    <location>
        <begin position="26"/>
        <end position="108"/>
    </location>
</feature>
<feature type="compositionally biased region" description="Basic and acidic residues" evidence="1">
    <location>
        <begin position="94"/>
        <end position="108"/>
    </location>
</feature>
<gene>
    <name evidence="2" type="ORF">AGOR_G00231740</name>
</gene>
<name>A0A8T3CHS6_9TELE</name>
<evidence type="ECO:0000313" key="3">
    <source>
        <dbReference type="Proteomes" id="UP000829720"/>
    </source>
</evidence>
<comment type="caution">
    <text evidence="2">The sequence shown here is derived from an EMBL/GenBank/DDBJ whole genome shotgun (WGS) entry which is preliminary data.</text>
</comment>
<dbReference type="AlphaFoldDB" id="A0A8T3CHS6"/>
<feature type="compositionally biased region" description="Polar residues" evidence="1">
    <location>
        <begin position="36"/>
        <end position="48"/>
    </location>
</feature>
<evidence type="ECO:0000256" key="1">
    <source>
        <dbReference type="SAM" id="MobiDB-lite"/>
    </source>
</evidence>
<dbReference type="EMBL" id="JAERUA010000023">
    <property type="protein sequence ID" value="KAI1883467.1"/>
    <property type="molecule type" value="Genomic_DNA"/>
</dbReference>
<protein>
    <submittedName>
        <fullName evidence="2">Uncharacterized protein</fullName>
    </submittedName>
</protein>
<keyword evidence="3" id="KW-1185">Reference proteome</keyword>
<accession>A0A8T3CHS6</accession>
<proteinExistence type="predicted"/>
<feature type="compositionally biased region" description="Polar residues" evidence="1">
    <location>
        <begin position="64"/>
        <end position="77"/>
    </location>
</feature>
<evidence type="ECO:0000313" key="2">
    <source>
        <dbReference type="EMBL" id="KAI1883467.1"/>
    </source>
</evidence>
<sequence length="108" mass="12295">MNENFPVLQVPPKASAADLYCKSSRVQPRGFAQPRSMRTNNTTSVSMQKKTKKKGGADTKRTALGQQTVWRAPSSRSVLPPQPRRQRRGFTSRSRQDIQRRETHTREA</sequence>
<dbReference type="Proteomes" id="UP000829720">
    <property type="component" value="Unassembled WGS sequence"/>
</dbReference>